<evidence type="ECO:0000256" key="2">
    <source>
        <dbReference type="ARBA" id="ARBA00004065"/>
    </source>
</evidence>
<dbReference type="GO" id="GO:0003676">
    <property type="term" value="F:nucleic acid binding"/>
    <property type="evidence" value="ECO:0007669"/>
    <property type="project" value="InterPro"/>
</dbReference>
<comment type="cofactor">
    <cofactor evidence="12">
        <name>Mg(2+)</name>
        <dbReference type="ChEBI" id="CHEBI:18420"/>
    </cofactor>
    <text evidence="12">Binds 1 Mg(2+) ion per subunit. May bind a second metal ion at a regulatory site, or after substrate binding.</text>
</comment>
<dbReference type="HOGENOM" id="CLU_030894_0_4_7"/>
<dbReference type="eggNOG" id="COG0328">
    <property type="taxonomic scope" value="Bacteria"/>
</dbReference>
<dbReference type="PIRSF" id="PIRSF036852">
    <property type="entry name" value="Ribonuclease_H1_euk"/>
    <property type="match status" value="1"/>
</dbReference>
<comment type="subcellular location">
    <subcellularLocation>
        <location evidence="12">Cytoplasm</location>
    </subcellularLocation>
</comment>
<keyword evidence="7 12" id="KW-0540">Nuclease</keyword>
<name>Q6APT5_DESPS</name>
<dbReference type="SUPFAM" id="SSF53098">
    <property type="entry name" value="Ribonuclease H-like"/>
    <property type="match status" value="1"/>
</dbReference>
<feature type="binding site" evidence="12">
    <location>
        <position position="113"/>
    </location>
    <ligand>
        <name>Mg(2+)</name>
        <dbReference type="ChEBI" id="CHEBI:18420"/>
        <label>2</label>
    </ligand>
</feature>
<keyword evidence="11 12" id="KW-0460">Magnesium</keyword>
<dbReference type="InterPro" id="IPR012337">
    <property type="entry name" value="RNaseH-like_sf"/>
</dbReference>
<dbReference type="InterPro" id="IPR022892">
    <property type="entry name" value="RNaseHI"/>
</dbReference>
<proteinExistence type="inferred from homology"/>
<evidence type="ECO:0000256" key="6">
    <source>
        <dbReference type="ARBA" id="ARBA00017721"/>
    </source>
</evidence>
<dbReference type="FunFam" id="3.40.970.10:FF:000002">
    <property type="entry name" value="Ribonuclease H"/>
    <property type="match status" value="1"/>
</dbReference>
<reference evidence="15" key="1">
    <citation type="journal article" date="2004" name="Environ. Microbiol.">
        <title>The genome of Desulfotalea psychrophila, a sulfate-reducing bacterium from permanently cold Arctic sediments.</title>
        <authorList>
            <person name="Rabus R."/>
            <person name="Ruepp A."/>
            <person name="Frickey T."/>
            <person name="Rattei T."/>
            <person name="Fartmann B."/>
            <person name="Stark M."/>
            <person name="Bauer M."/>
            <person name="Zibat A."/>
            <person name="Lombardot T."/>
            <person name="Becker I."/>
            <person name="Amann J."/>
            <person name="Gellner K."/>
            <person name="Teeling H."/>
            <person name="Leuschner W.D."/>
            <person name="Gloeckner F.-O."/>
            <person name="Lupas A.N."/>
            <person name="Amann R."/>
            <person name="Klenk H.-P."/>
        </authorList>
    </citation>
    <scope>NUCLEOTIDE SEQUENCE [LARGE SCALE GENOMIC DNA]</scope>
    <source>
        <strain evidence="15">DSM 12343 / LSv54</strain>
    </source>
</reference>
<dbReference type="InterPro" id="IPR036397">
    <property type="entry name" value="RNaseH_sf"/>
</dbReference>
<feature type="domain" description="RNase H type-1" evidence="13">
    <location>
        <begin position="104"/>
        <end position="247"/>
    </location>
</feature>
<feature type="binding site" evidence="12">
    <location>
        <position position="174"/>
    </location>
    <ligand>
        <name>Mg(2+)</name>
        <dbReference type="ChEBI" id="CHEBI:18420"/>
        <label>1</label>
    </ligand>
</feature>
<dbReference type="InterPro" id="IPR017067">
    <property type="entry name" value="RNase_H1_euk"/>
</dbReference>
<evidence type="ECO:0000313" key="14">
    <source>
        <dbReference type="EMBL" id="CAG35639.1"/>
    </source>
</evidence>
<gene>
    <name evidence="12" type="primary">rnhA</name>
    <name evidence="14" type="ordered locus">DP0910</name>
</gene>
<dbReference type="SUPFAM" id="SSF55658">
    <property type="entry name" value="L9 N-domain-like"/>
    <property type="match status" value="1"/>
</dbReference>
<dbReference type="eggNOG" id="COG3341">
    <property type="taxonomic scope" value="Bacteria"/>
</dbReference>
<dbReference type="GO" id="GO:0000287">
    <property type="term" value="F:magnesium ion binding"/>
    <property type="evidence" value="ECO:0007669"/>
    <property type="project" value="UniProtKB-UniRule"/>
</dbReference>
<accession>Q6APT5</accession>
<comment type="catalytic activity">
    <reaction evidence="1 12">
        <text>Endonucleolytic cleavage to 5'-phosphomonoester.</text>
        <dbReference type="EC" id="3.1.26.4"/>
    </reaction>
</comment>
<keyword evidence="9 12" id="KW-0255">Endonuclease</keyword>
<dbReference type="CDD" id="cd09278">
    <property type="entry name" value="RNase_HI_prokaryote_like"/>
    <property type="match status" value="1"/>
</dbReference>
<keyword evidence="10 12" id="KW-0378">Hydrolase</keyword>
<dbReference type="Gene3D" id="3.30.420.10">
    <property type="entry name" value="Ribonuclease H-like superfamily/Ribonuclease H"/>
    <property type="match status" value="1"/>
</dbReference>
<evidence type="ECO:0000256" key="9">
    <source>
        <dbReference type="ARBA" id="ARBA00022759"/>
    </source>
</evidence>
<organism evidence="14 15">
    <name type="scientific">Desulfotalea psychrophila (strain LSv54 / DSM 12343)</name>
    <dbReference type="NCBI Taxonomy" id="177439"/>
    <lineage>
        <taxon>Bacteria</taxon>
        <taxon>Pseudomonadati</taxon>
        <taxon>Thermodesulfobacteriota</taxon>
        <taxon>Desulfobulbia</taxon>
        <taxon>Desulfobulbales</taxon>
        <taxon>Desulfocapsaceae</taxon>
        <taxon>Desulfotalea</taxon>
    </lineage>
</organism>
<evidence type="ECO:0000313" key="15">
    <source>
        <dbReference type="Proteomes" id="UP000000602"/>
    </source>
</evidence>
<evidence type="ECO:0000256" key="5">
    <source>
        <dbReference type="ARBA" id="ARBA00012180"/>
    </source>
</evidence>
<dbReference type="KEGG" id="dps:DP0910"/>
<evidence type="ECO:0000256" key="3">
    <source>
        <dbReference type="ARBA" id="ARBA00005300"/>
    </source>
</evidence>
<keyword evidence="15" id="KW-1185">Reference proteome</keyword>
<dbReference type="Pfam" id="PF01693">
    <property type="entry name" value="Cauli_VI"/>
    <property type="match status" value="1"/>
</dbReference>
<dbReference type="NCBIfam" id="NF001236">
    <property type="entry name" value="PRK00203.1"/>
    <property type="match status" value="1"/>
</dbReference>
<dbReference type="Gene3D" id="3.40.970.10">
    <property type="entry name" value="Ribonuclease H1, N-terminal domain"/>
    <property type="match status" value="1"/>
</dbReference>
<evidence type="ECO:0000256" key="8">
    <source>
        <dbReference type="ARBA" id="ARBA00022723"/>
    </source>
</evidence>
<evidence type="ECO:0000256" key="4">
    <source>
        <dbReference type="ARBA" id="ARBA00011245"/>
    </source>
</evidence>
<protein>
    <recommendedName>
        <fullName evidence="6 12">Ribonuclease H</fullName>
        <shortName evidence="12">RNase H</shortName>
        <ecNumber evidence="5 12">3.1.26.4</ecNumber>
    </recommendedName>
</protein>
<dbReference type="EC" id="3.1.26.4" evidence="5 12"/>
<evidence type="ECO:0000256" key="1">
    <source>
        <dbReference type="ARBA" id="ARBA00000077"/>
    </source>
</evidence>
<dbReference type="GO" id="GO:0004523">
    <property type="term" value="F:RNA-DNA hybrid ribonuclease activity"/>
    <property type="evidence" value="ECO:0007669"/>
    <property type="project" value="UniProtKB-UniRule"/>
</dbReference>
<comment type="subunit">
    <text evidence="4 12">Monomer.</text>
</comment>
<dbReference type="InterPro" id="IPR011320">
    <property type="entry name" value="RNase_H1_N"/>
</dbReference>
<dbReference type="Proteomes" id="UP000000602">
    <property type="component" value="Chromosome"/>
</dbReference>
<comment type="similarity">
    <text evidence="3 12">Belongs to the RNase H family.</text>
</comment>
<dbReference type="AlphaFoldDB" id="Q6APT5"/>
<evidence type="ECO:0000256" key="7">
    <source>
        <dbReference type="ARBA" id="ARBA00022722"/>
    </source>
</evidence>
<feature type="binding site" evidence="12">
    <location>
        <position position="239"/>
    </location>
    <ligand>
        <name>Mg(2+)</name>
        <dbReference type="ChEBI" id="CHEBI:18420"/>
        <label>2</label>
    </ligand>
</feature>
<dbReference type="PROSITE" id="PS50879">
    <property type="entry name" value="RNASE_H_1"/>
    <property type="match status" value="1"/>
</dbReference>
<dbReference type="PANTHER" id="PTHR10642">
    <property type="entry name" value="RIBONUCLEASE H1"/>
    <property type="match status" value="1"/>
</dbReference>
<evidence type="ECO:0000256" key="12">
    <source>
        <dbReference type="HAMAP-Rule" id="MF_00042"/>
    </source>
</evidence>
<evidence type="ECO:0000259" key="13">
    <source>
        <dbReference type="PROSITE" id="PS50879"/>
    </source>
</evidence>
<comment type="function">
    <text evidence="2 12">Endonuclease that specifically degrades the RNA of RNA-DNA hybrids.</text>
</comment>
<evidence type="ECO:0000256" key="10">
    <source>
        <dbReference type="ARBA" id="ARBA00022801"/>
    </source>
</evidence>
<dbReference type="EMBL" id="CR522870">
    <property type="protein sequence ID" value="CAG35639.1"/>
    <property type="molecule type" value="Genomic_DNA"/>
</dbReference>
<dbReference type="GO" id="GO:0005737">
    <property type="term" value="C:cytoplasm"/>
    <property type="evidence" value="ECO:0007669"/>
    <property type="project" value="UniProtKB-SubCell"/>
</dbReference>
<dbReference type="GO" id="GO:0043137">
    <property type="term" value="P:DNA replication, removal of RNA primer"/>
    <property type="evidence" value="ECO:0007669"/>
    <property type="project" value="TreeGrafter"/>
</dbReference>
<dbReference type="Pfam" id="PF00075">
    <property type="entry name" value="RNase_H"/>
    <property type="match status" value="1"/>
</dbReference>
<dbReference type="HAMAP" id="MF_00042">
    <property type="entry name" value="RNase_H"/>
    <property type="match status" value="1"/>
</dbReference>
<evidence type="ECO:0000256" key="11">
    <source>
        <dbReference type="ARBA" id="ARBA00022842"/>
    </source>
</evidence>
<dbReference type="InterPro" id="IPR009027">
    <property type="entry name" value="Ribosomal_bL9/RNase_H1_N"/>
</dbReference>
<dbReference type="InterPro" id="IPR037056">
    <property type="entry name" value="RNase_H1_N_sf"/>
</dbReference>
<feature type="binding site" evidence="12">
    <location>
        <position position="151"/>
    </location>
    <ligand>
        <name>Mg(2+)</name>
        <dbReference type="ChEBI" id="CHEBI:18420"/>
        <label>1</label>
    </ligand>
</feature>
<dbReference type="InterPro" id="IPR002156">
    <property type="entry name" value="RNaseH_domain"/>
</dbReference>
<feature type="binding site" evidence="12">
    <location>
        <position position="113"/>
    </location>
    <ligand>
        <name>Mg(2+)</name>
        <dbReference type="ChEBI" id="CHEBI:18420"/>
        <label>1</label>
    </ligand>
</feature>
<keyword evidence="8 12" id="KW-0479">Metal-binding</keyword>
<keyword evidence="12" id="KW-0963">Cytoplasm</keyword>
<dbReference type="PANTHER" id="PTHR10642:SF26">
    <property type="entry name" value="RIBONUCLEASE H1"/>
    <property type="match status" value="1"/>
</dbReference>
<dbReference type="STRING" id="177439.DP0910"/>
<dbReference type="InterPro" id="IPR050092">
    <property type="entry name" value="RNase_H"/>
</dbReference>
<sequence length="261" mass="28541">MILEAEGYYGLLPLFFYENMTMATKKKFYAIAVGRTPGIYTDWATAEKEVRGFAGAKFKGFATKAEAEAWRENPLYTSARGSGETVKTAKASSRAKVVYPITGVEDRILMYTDGGCSGNPGPGGYGTVILDGDKRIELSGGYRRTTNNRMEMMACIAGLLRLGETSKPISIYSDSRYVVNSISKGWAAGWRRRGWQKADGKPALNADLWKIFLSLCEDNQVSFYWVKGHAGHEFNERCDQLAVSAAAGGDLAVDAAYEALA</sequence>